<dbReference type="EMBL" id="CP023700">
    <property type="protein sequence ID" value="QEU84595.1"/>
    <property type="molecule type" value="Genomic_DNA"/>
</dbReference>
<name>A0ABX6AA02_STRVD</name>
<evidence type="ECO:0000256" key="1">
    <source>
        <dbReference type="SAM" id="MobiDB-lite"/>
    </source>
</evidence>
<evidence type="ECO:0000256" key="2">
    <source>
        <dbReference type="SAM" id="SignalP"/>
    </source>
</evidence>
<evidence type="ECO:0000313" key="3">
    <source>
        <dbReference type="EMBL" id="QEU84595.1"/>
    </source>
</evidence>
<keyword evidence="2" id="KW-0732">Signal</keyword>
<protein>
    <recommendedName>
        <fullName evidence="5">Lipoprotein</fullName>
    </recommendedName>
</protein>
<evidence type="ECO:0008006" key="5">
    <source>
        <dbReference type="Google" id="ProtNLM"/>
    </source>
</evidence>
<feature type="region of interest" description="Disordered" evidence="1">
    <location>
        <begin position="29"/>
        <end position="133"/>
    </location>
</feature>
<feature type="compositionally biased region" description="Polar residues" evidence="1">
    <location>
        <begin position="97"/>
        <end position="108"/>
    </location>
</feature>
<accession>A0ABX6AA02</accession>
<feature type="chain" id="PRO_5046169295" description="Lipoprotein" evidence="2">
    <location>
        <begin position="24"/>
        <end position="159"/>
    </location>
</feature>
<feature type="signal peptide" evidence="2">
    <location>
        <begin position="1"/>
        <end position="23"/>
    </location>
</feature>
<feature type="compositionally biased region" description="Basic and acidic residues" evidence="1">
    <location>
        <begin position="84"/>
        <end position="95"/>
    </location>
</feature>
<organism evidence="3 4">
    <name type="scientific">Streptomyces viridosporus T7A</name>
    <dbReference type="NCBI Taxonomy" id="665577"/>
    <lineage>
        <taxon>Bacteria</taxon>
        <taxon>Bacillati</taxon>
        <taxon>Actinomycetota</taxon>
        <taxon>Actinomycetes</taxon>
        <taxon>Kitasatosporales</taxon>
        <taxon>Streptomycetaceae</taxon>
        <taxon>Streptomyces</taxon>
    </lineage>
</organism>
<sequence length="159" mass="16682">MARVHRKTTTATLLLTVAVSALSGCVTVQHPPAPGPPGAAPRPSEARPVVQAPAREALERVGPSRRPKASETPSHRAAPTTAAPERKAPPVERKGQTRSARPQPRTSGRPQRPQPLPRVPEATRHVGGGGTGLCALGRQYGGWHPDSPEATICKETYGG</sequence>
<dbReference type="PROSITE" id="PS51257">
    <property type="entry name" value="PROKAR_LIPOPROTEIN"/>
    <property type="match status" value="1"/>
</dbReference>
<gene>
    <name evidence="3" type="ORF">CP969_07695</name>
</gene>
<reference evidence="3 4" key="1">
    <citation type="submission" date="2017-09" db="EMBL/GenBank/DDBJ databases">
        <authorList>
            <person name="Lee N."/>
            <person name="Cho B.-K."/>
        </authorList>
    </citation>
    <scope>NUCLEOTIDE SEQUENCE [LARGE SCALE GENOMIC DNA]</scope>
    <source>
        <strain evidence="3 4">ATCC 39115</strain>
    </source>
</reference>
<proteinExistence type="predicted"/>
<dbReference type="Proteomes" id="UP000327143">
    <property type="component" value="Chromosome"/>
</dbReference>
<feature type="compositionally biased region" description="Pro residues" evidence="1">
    <location>
        <begin position="31"/>
        <end position="40"/>
    </location>
</feature>
<evidence type="ECO:0000313" key="4">
    <source>
        <dbReference type="Proteomes" id="UP000327143"/>
    </source>
</evidence>
<dbReference type="RefSeq" id="WP_026085349.1">
    <property type="nucleotide sequence ID" value="NZ_CP023700.1"/>
</dbReference>
<keyword evidence="4" id="KW-1185">Reference proteome</keyword>